<name>A0A4P9VQ21_9GAMM</name>
<proteinExistence type="predicted"/>
<evidence type="ECO:0000313" key="3">
    <source>
        <dbReference type="Proteomes" id="UP000257039"/>
    </source>
</evidence>
<dbReference type="InterPro" id="IPR038404">
    <property type="entry name" value="TRAP_DctP_sf"/>
</dbReference>
<dbReference type="InterPro" id="IPR018389">
    <property type="entry name" value="DctP_fam"/>
</dbReference>
<dbReference type="Gene3D" id="3.40.190.170">
    <property type="entry name" value="Bacterial extracellular solute-binding protein, family 7"/>
    <property type="match status" value="1"/>
</dbReference>
<dbReference type="Pfam" id="PF03480">
    <property type="entry name" value="DctP"/>
    <property type="match status" value="1"/>
</dbReference>
<gene>
    <name evidence="2" type="ORF">B9G39_12335</name>
</gene>
<dbReference type="EMBL" id="NDXW01000001">
    <property type="protein sequence ID" value="RDH44172.1"/>
    <property type="molecule type" value="Genomic_DNA"/>
</dbReference>
<accession>A0A4P9VQ21</accession>
<keyword evidence="1" id="KW-0732">Signal</keyword>
<evidence type="ECO:0000313" key="2">
    <source>
        <dbReference type="EMBL" id="RDH44172.1"/>
    </source>
</evidence>
<keyword evidence="3" id="KW-1185">Reference proteome</keyword>
<dbReference type="RefSeq" id="WP_094787380.1">
    <property type="nucleotide sequence ID" value="NZ_NDXW01000001.1"/>
</dbReference>
<comment type="caution">
    <text evidence="2">The sequence shown here is derived from an EMBL/GenBank/DDBJ whole genome shotgun (WGS) entry which is preliminary data.</text>
</comment>
<dbReference type="PANTHER" id="PTHR33376:SF4">
    <property type="entry name" value="SIALIC ACID-BINDING PERIPLASMIC PROTEIN SIAP"/>
    <property type="match status" value="1"/>
</dbReference>
<dbReference type="NCBIfam" id="NF037995">
    <property type="entry name" value="TRAP_S1"/>
    <property type="match status" value="1"/>
</dbReference>
<dbReference type="Proteomes" id="UP000257039">
    <property type="component" value="Unassembled WGS sequence"/>
</dbReference>
<protein>
    <submittedName>
        <fullName evidence="2">C4-dicarboxylate ABC transporter substrate-binding protein</fullName>
    </submittedName>
</protein>
<dbReference type="AlphaFoldDB" id="A0A4P9VQ21"/>
<evidence type="ECO:0000256" key="1">
    <source>
        <dbReference type="ARBA" id="ARBA00022729"/>
    </source>
</evidence>
<reference evidence="2 3" key="1">
    <citation type="submission" date="2017-04" db="EMBL/GenBank/DDBJ databases">
        <title>Draft genome sequence of Zooshikella ganghwensis VG4 isolated from Red Sea sediments.</title>
        <authorList>
            <person name="Rehman Z."/>
            <person name="Alam I."/>
            <person name="Kamau A."/>
            <person name="Bajic V."/>
            <person name="Leiknes T."/>
        </authorList>
    </citation>
    <scope>NUCLEOTIDE SEQUENCE [LARGE SCALE GENOMIC DNA]</scope>
    <source>
        <strain evidence="2 3">VG4</strain>
    </source>
</reference>
<organism evidence="2 3">
    <name type="scientific">Zooshikella ganghwensis</name>
    <dbReference type="NCBI Taxonomy" id="202772"/>
    <lineage>
        <taxon>Bacteria</taxon>
        <taxon>Pseudomonadati</taxon>
        <taxon>Pseudomonadota</taxon>
        <taxon>Gammaproteobacteria</taxon>
        <taxon>Oceanospirillales</taxon>
        <taxon>Zooshikellaceae</taxon>
        <taxon>Zooshikella</taxon>
    </lineage>
</organism>
<sequence>MMQLIKRHMPRKGYFALSVVCSLLLCATVPSWAKSWQLVSVYLGDARHHNLLTEFVHGMESLPSTRIKVDLFDKCSLIPDKNILTSVTKNDIQLAEILMAELEHEDPLFGLDNIPFLATDLSEAQQLWEISREQVEQRLANLGLHLLLVAPWPPQGIFTVQPMASLVDLRGGKLRTYSTETALLARYLGAESVHVPHEHLRESWLTGQLDAMITSPVTAVTQQAWEYIKYYYDIQAWVPKNMLVINQASWQSLNDQERQTLTKLAKRLEVRAWQSMQLHIQQAIVAMQKNGIQVVSPNPKLVAQLRHIGHLMTARWARNAGQVGREILGTYRKYHKHE</sequence>
<dbReference type="GO" id="GO:0055085">
    <property type="term" value="P:transmembrane transport"/>
    <property type="evidence" value="ECO:0007669"/>
    <property type="project" value="InterPro"/>
</dbReference>
<dbReference type="PANTHER" id="PTHR33376">
    <property type="match status" value="1"/>
</dbReference>